<dbReference type="PANTHER" id="PTHR37984:SF5">
    <property type="entry name" value="PROTEIN NYNRIN-LIKE"/>
    <property type="match status" value="1"/>
</dbReference>
<proteinExistence type="predicted"/>
<sequence>MVIRNHGLPLAIVSDRDPKFTSSLWMELMKVLGVKLRMTTSYRAQADGQDERQNRVLEDALRCMVSLEGTNWVDVLGTVEYAHATLVSASTKLSPFEIDTGHVARSPVGATISRNDYVQNFTEERKRIVAQAQQNLLDAQERQREQYNRKRSTVEFAEGDMVYLGTKNLPLAHAATGTSLEKDKLAPKNVGPFKITKMVNENVARLELPRRMSRLHDSFNVDVLRHYVPSPDRFADRPLPKVSPVHFAPVTRVRDFISRKPCSRNESAIVNPNSWSNGRSFTKMRAPGSANVTSNT</sequence>
<comment type="caution">
    <text evidence="3">The sequence shown here is derived from an EMBL/GenBank/DDBJ whole genome shotgun (WGS) entry which is preliminary data.</text>
</comment>
<dbReference type="InterPro" id="IPR036397">
    <property type="entry name" value="RNaseH_sf"/>
</dbReference>
<dbReference type="Pfam" id="PF24626">
    <property type="entry name" value="SH3_Tf2-1"/>
    <property type="match status" value="1"/>
</dbReference>
<dbReference type="InterPro" id="IPR056924">
    <property type="entry name" value="SH3_Tf2-1"/>
</dbReference>
<accession>A0A9W6Y2L3</accession>
<dbReference type="AlphaFoldDB" id="A0A9W6Y2L3"/>
<dbReference type="InterPro" id="IPR012337">
    <property type="entry name" value="RNaseH-like_sf"/>
</dbReference>
<dbReference type="PROSITE" id="PS50994">
    <property type="entry name" value="INTEGRASE"/>
    <property type="match status" value="1"/>
</dbReference>
<evidence type="ECO:0000313" key="3">
    <source>
        <dbReference type="EMBL" id="GMF51175.1"/>
    </source>
</evidence>
<keyword evidence="4" id="KW-1185">Reference proteome</keyword>
<name>A0A9W6Y2L3_9STRA</name>
<dbReference type="GO" id="GO:0015074">
    <property type="term" value="P:DNA integration"/>
    <property type="evidence" value="ECO:0007669"/>
    <property type="project" value="InterPro"/>
</dbReference>
<protein>
    <submittedName>
        <fullName evidence="3">Unnamed protein product</fullName>
    </submittedName>
</protein>
<dbReference type="Gene3D" id="3.30.420.10">
    <property type="entry name" value="Ribonuclease H-like superfamily/Ribonuclease H"/>
    <property type="match status" value="1"/>
</dbReference>
<feature type="domain" description="Integrase catalytic" evidence="2">
    <location>
        <begin position="1"/>
        <end position="103"/>
    </location>
</feature>
<dbReference type="InterPro" id="IPR001584">
    <property type="entry name" value="Integrase_cat-core"/>
</dbReference>
<dbReference type="Proteomes" id="UP001165121">
    <property type="component" value="Unassembled WGS sequence"/>
</dbReference>
<dbReference type="OrthoDB" id="167591at2759"/>
<dbReference type="InterPro" id="IPR050951">
    <property type="entry name" value="Retrovirus_Pol_polyprotein"/>
</dbReference>
<evidence type="ECO:0000259" key="2">
    <source>
        <dbReference type="PROSITE" id="PS50994"/>
    </source>
</evidence>
<organism evidence="3 4">
    <name type="scientific">Phytophthora fragariaefolia</name>
    <dbReference type="NCBI Taxonomy" id="1490495"/>
    <lineage>
        <taxon>Eukaryota</taxon>
        <taxon>Sar</taxon>
        <taxon>Stramenopiles</taxon>
        <taxon>Oomycota</taxon>
        <taxon>Peronosporomycetes</taxon>
        <taxon>Peronosporales</taxon>
        <taxon>Peronosporaceae</taxon>
        <taxon>Phytophthora</taxon>
    </lineage>
</organism>
<dbReference type="SUPFAM" id="SSF53098">
    <property type="entry name" value="Ribonuclease H-like"/>
    <property type="match status" value="1"/>
</dbReference>
<dbReference type="GO" id="GO:0003676">
    <property type="term" value="F:nucleic acid binding"/>
    <property type="evidence" value="ECO:0007669"/>
    <property type="project" value="InterPro"/>
</dbReference>
<evidence type="ECO:0000256" key="1">
    <source>
        <dbReference type="SAM" id="MobiDB-lite"/>
    </source>
</evidence>
<reference evidence="3" key="1">
    <citation type="submission" date="2023-04" db="EMBL/GenBank/DDBJ databases">
        <title>Phytophthora fragariaefolia NBRC 109709.</title>
        <authorList>
            <person name="Ichikawa N."/>
            <person name="Sato H."/>
            <person name="Tonouchi N."/>
        </authorList>
    </citation>
    <scope>NUCLEOTIDE SEQUENCE</scope>
    <source>
        <strain evidence="3">NBRC 109709</strain>
    </source>
</reference>
<dbReference type="EMBL" id="BSXT01002830">
    <property type="protein sequence ID" value="GMF51175.1"/>
    <property type="molecule type" value="Genomic_DNA"/>
</dbReference>
<dbReference type="PANTHER" id="PTHR37984">
    <property type="entry name" value="PROTEIN CBG26694"/>
    <property type="match status" value="1"/>
</dbReference>
<feature type="region of interest" description="Disordered" evidence="1">
    <location>
        <begin position="275"/>
        <end position="296"/>
    </location>
</feature>
<gene>
    <name evidence="3" type="ORF">Pfra01_002061800</name>
</gene>
<evidence type="ECO:0000313" key="4">
    <source>
        <dbReference type="Proteomes" id="UP001165121"/>
    </source>
</evidence>